<dbReference type="NCBIfam" id="TIGR00004">
    <property type="entry name" value="Rid family detoxifying hydrolase"/>
    <property type="match status" value="1"/>
</dbReference>
<dbReference type="OrthoDB" id="9808943at2"/>
<comment type="similarity">
    <text evidence="1">Belongs to the RutC family.</text>
</comment>
<dbReference type="EMBL" id="VUOA01000001">
    <property type="protein sequence ID" value="KAA2244341.1"/>
    <property type="molecule type" value="Genomic_DNA"/>
</dbReference>
<keyword evidence="3" id="KW-1185">Reference proteome</keyword>
<dbReference type="CDD" id="cd00448">
    <property type="entry name" value="YjgF_YER057c_UK114_family"/>
    <property type="match status" value="1"/>
</dbReference>
<dbReference type="Pfam" id="PF01042">
    <property type="entry name" value="Ribonuc_L-PSP"/>
    <property type="match status" value="1"/>
</dbReference>
<comment type="caution">
    <text evidence="2">The sequence shown here is derived from an EMBL/GenBank/DDBJ whole genome shotgun (WGS) entry which is preliminary data.</text>
</comment>
<reference evidence="2 3" key="2">
    <citation type="submission" date="2019-09" db="EMBL/GenBank/DDBJ databases">
        <authorList>
            <person name="Jin C."/>
        </authorList>
    </citation>
    <scope>NUCLEOTIDE SEQUENCE [LARGE SCALE GENOMIC DNA]</scope>
    <source>
        <strain evidence="2 3">BN140002</strain>
    </source>
</reference>
<proteinExistence type="inferred from homology"/>
<protein>
    <submittedName>
        <fullName evidence="2">RidA family protein</fullName>
    </submittedName>
</protein>
<dbReference type="Gene3D" id="3.30.1330.40">
    <property type="entry name" value="RutC-like"/>
    <property type="match status" value="1"/>
</dbReference>
<dbReference type="Proteomes" id="UP000323142">
    <property type="component" value="Unassembled WGS sequence"/>
</dbReference>
<dbReference type="GO" id="GO:0019239">
    <property type="term" value="F:deaminase activity"/>
    <property type="evidence" value="ECO:0007669"/>
    <property type="project" value="TreeGrafter"/>
</dbReference>
<accession>A0A5B2VY75</accession>
<dbReference type="InterPro" id="IPR019897">
    <property type="entry name" value="RidA_CS"/>
</dbReference>
<organism evidence="2 3">
    <name type="scientific">Salinarimonas soli</name>
    <dbReference type="NCBI Taxonomy" id="1638099"/>
    <lineage>
        <taxon>Bacteria</taxon>
        <taxon>Pseudomonadati</taxon>
        <taxon>Pseudomonadota</taxon>
        <taxon>Alphaproteobacteria</taxon>
        <taxon>Hyphomicrobiales</taxon>
        <taxon>Salinarimonadaceae</taxon>
        <taxon>Salinarimonas</taxon>
    </lineage>
</organism>
<dbReference type="FunFam" id="3.30.1330.40:FF:000001">
    <property type="entry name" value="L-PSP family endoribonuclease"/>
    <property type="match status" value="1"/>
</dbReference>
<dbReference type="PANTHER" id="PTHR11803">
    <property type="entry name" value="2-IMINOBUTANOATE/2-IMINOPROPANOATE DEAMINASE RIDA"/>
    <property type="match status" value="1"/>
</dbReference>
<dbReference type="InterPro" id="IPR035959">
    <property type="entry name" value="RutC-like_sf"/>
</dbReference>
<reference evidence="2 3" key="1">
    <citation type="submission" date="2019-09" db="EMBL/GenBank/DDBJ databases">
        <title>Salinarimonas rosea gen. nov., sp. nov., a new member of the a-2 subgroup of the Proteobacteria.</title>
        <authorList>
            <person name="Liu J."/>
        </authorList>
    </citation>
    <scope>NUCLEOTIDE SEQUENCE [LARGE SCALE GENOMIC DNA]</scope>
    <source>
        <strain evidence="2 3">BN140002</strain>
    </source>
</reference>
<dbReference type="InterPro" id="IPR006056">
    <property type="entry name" value="RidA"/>
</dbReference>
<dbReference type="RefSeq" id="WP_149814997.1">
    <property type="nucleotide sequence ID" value="NZ_VUOA01000001.1"/>
</dbReference>
<evidence type="ECO:0000313" key="2">
    <source>
        <dbReference type="EMBL" id="KAA2244341.1"/>
    </source>
</evidence>
<dbReference type="PROSITE" id="PS01094">
    <property type="entry name" value="UPF0076"/>
    <property type="match status" value="1"/>
</dbReference>
<sequence length="128" mass="13122">MPIQPIQTTNAPHPRGPYSQGIRAGGLVFVAGQLPLDPAGSLVGAGDIRAQTRAALANVAAILEAAGSSMDRVVKTTVFLTRLDDAPGMNEAYAAAFPAPYPARSTVEIGRLPAGMLIEIDAVAAVSE</sequence>
<name>A0A5B2VY75_9HYPH</name>
<dbReference type="SUPFAM" id="SSF55298">
    <property type="entry name" value="YjgF-like"/>
    <property type="match status" value="1"/>
</dbReference>
<evidence type="ECO:0000313" key="3">
    <source>
        <dbReference type="Proteomes" id="UP000323142"/>
    </source>
</evidence>
<evidence type="ECO:0000256" key="1">
    <source>
        <dbReference type="ARBA" id="ARBA00010552"/>
    </source>
</evidence>
<dbReference type="AlphaFoldDB" id="A0A5B2VY75"/>
<dbReference type="GO" id="GO:0005829">
    <property type="term" value="C:cytosol"/>
    <property type="evidence" value="ECO:0007669"/>
    <property type="project" value="TreeGrafter"/>
</dbReference>
<dbReference type="PANTHER" id="PTHR11803:SF39">
    <property type="entry name" value="2-IMINOBUTANOATE_2-IMINOPROPANOATE DEAMINASE"/>
    <property type="match status" value="1"/>
</dbReference>
<dbReference type="InterPro" id="IPR006175">
    <property type="entry name" value="YjgF/YER057c/UK114"/>
</dbReference>
<gene>
    <name evidence="2" type="ORF">F0L46_00130</name>
</gene>